<dbReference type="PROSITE" id="PS50076">
    <property type="entry name" value="DNAJ_2"/>
    <property type="match status" value="1"/>
</dbReference>
<accession>A0ABW0BIL3</accession>
<evidence type="ECO:0000256" key="1">
    <source>
        <dbReference type="ARBA" id="ARBA00004370"/>
    </source>
</evidence>
<dbReference type="PRINTS" id="PR00625">
    <property type="entry name" value="JDOMAIN"/>
</dbReference>
<feature type="domain" description="J" evidence="3">
    <location>
        <begin position="4"/>
        <end position="61"/>
    </location>
</feature>
<gene>
    <name evidence="4" type="ORF">ACFPGP_09025</name>
</gene>
<evidence type="ECO:0000313" key="4">
    <source>
        <dbReference type="EMBL" id="MFC5176812.1"/>
    </source>
</evidence>
<dbReference type="Gene3D" id="1.10.287.110">
    <property type="entry name" value="DnaJ domain"/>
    <property type="match status" value="1"/>
</dbReference>
<dbReference type="EMBL" id="JBHSKD010000008">
    <property type="protein sequence ID" value="MFC5176812.1"/>
    <property type="molecule type" value="Genomic_DNA"/>
</dbReference>
<dbReference type="PANTHER" id="PTHR37042:SF4">
    <property type="entry name" value="OUTER MEMBRANE PROTEIN RV1973"/>
    <property type="match status" value="1"/>
</dbReference>
<proteinExistence type="predicted"/>
<keyword evidence="2" id="KW-0472">Membrane</keyword>
<keyword evidence="5" id="KW-1185">Reference proteome</keyword>
<reference evidence="5" key="1">
    <citation type="journal article" date="2019" name="Int. J. Syst. Evol. Microbiol.">
        <title>The Global Catalogue of Microorganisms (GCM) 10K type strain sequencing project: providing services to taxonomists for standard genome sequencing and annotation.</title>
        <authorList>
            <consortium name="The Broad Institute Genomics Platform"/>
            <consortium name="The Broad Institute Genome Sequencing Center for Infectious Disease"/>
            <person name="Wu L."/>
            <person name="Ma J."/>
        </authorList>
    </citation>
    <scope>NUCLEOTIDE SEQUENCE [LARGE SCALE GENOMIC DNA]</scope>
    <source>
        <strain evidence="5">DFY41</strain>
    </source>
</reference>
<protein>
    <recommendedName>
        <fullName evidence="3">J domain-containing protein</fullName>
    </recommendedName>
</protein>
<comment type="subcellular location">
    <subcellularLocation>
        <location evidence="1">Membrane</location>
    </subcellularLocation>
</comment>
<evidence type="ECO:0000256" key="2">
    <source>
        <dbReference type="ARBA" id="ARBA00023136"/>
    </source>
</evidence>
<name>A0ABW0BIL3_9ACTN</name>
<dbReference type="Proteomes" id="UP001596087">
    <property type="component" value="Unassembled WGS sequence"/>
</dbReference>
<comment type="caution">
    <text evidence="4">The sequence shown here is derived from an EMBL/GenBank/DDBJ whole genome shotgun (WGS) entry which is preliminary data.</text>
</comment>
<organism evidence="4 5">
    <name type="scientific">Nocardioides taihuensis</name>
    <dbReference type="NCBI Taxonomy" id="1835606"/>
    <lineage>
        <taxon>Bacteria</taxon>
        <taxon>Bacillati</taxon>
        <taxon>Actinomycetota</taxon>
        <taxon>Actinomycetes</taxon>
        <taxon>Propionibacteriales</taxon>
        <taxon>Nocardioidaceae</taxon>
        <taxon>Nocardioides</taxon>
    </lineage>
</organism>
<dbReference type="SUPFAM" id="SSF46565">
    <property type="entry name" value="Chaperone J-domain"/>
    <property type="match status" value="1"/>
</dbReference>
<evidence type="ECO:0000259" key="3">
    <source>
        <dbReference type="PROSITE" id="PS50076"/>
    </source>
</evidence>
<dbReference type="InterPro" id="IPR036869">
    <property type="entry name" value="J_dom_sf"/>
</dbReference>
<dbReference type="RefSeq" id="WP_378589380.1">
    <property type="nucleotide sequence ID" value="NZ_JBHSKD010000008.1"/>
</dbReference>
<dbReference type="PANTHER" id="PTHR37042">
    <property type="entry name" value="OUTER MEMBRANE PROTEIN RV1973"/>
    <property type="match status" value="1"/>
</dbReference>
<evidence type="ECO:0000313" key="5">
    <source>
        <dbReference type="Proteomes" id="UP001596087"/>
    </source>
</evidence>
<sequence length="259" mass="27971">MTPSMYDLLDVDRDASPEEVRVAWKSAIADLDPSDRRFRAYNQAAEVLLDPRRRAAHDHALAADDEAAGAPAAVATAVPLEDPLEDEEAGSARAGWVPPTWLLVGLAAVTAVVGGFAGYLATTPSDDDVEAATRAAQSAAERAVVPLLSYDYRHLDDDQAAAHAYLTSSYQEDYDQLFGVLQDNAPGTKTVVQVDPPLASAVVRSGEDRVQVLLFVDRPTTNKADPERPVVYKDQVTLTMAREGDRWLVDDLETSPVAQ</sequence>
<dbReference type="InterPro" id="IPR001623">
    <property type="entry name" value="DnaJ_domain"/>
</dbReference>